<reference evidence="1" key="1">
    <citation type="submission" date="2021-06" db="EMBL/GenBank/DDBJ databases">
        <authorList>
            <person name="Kallberg Y."/>
            <person name="Tangrot J."/>
            <person name="Rosling A."/>
        </authorList>
    </citation>
    <scope>NUCLEOTIDE SEQUENCE</scope>
    <source>
        <strain evidence="1">MA461A</strain>
    </source>
</reference>
<proteinExistence type="predicted"/>
<protein>
    <submittedName>
        <fullName evidence="1">7376_t:CDS:1</fullName>
    </submittedName>
</protein>
<evidence type="ECO:0000313" key="1">
    <source>
        <dbReference type="EMBL" id="CAG8477543.1"/>
    </source>
</evidence>
<dbReference type="Proteomes" id="UP000789920">
    <property type="component" value="Unassembled WGS sequence"/>
</dbReference>
<keyword evidence="2" id="KW-1185">Reference proteome</keyword>
<organism evidence="1 2">
    <name type="scientific">Racocetra persica</name>
    <dbReference type="NCBI Taxonomy" id="160502"/>
    <lineage>
        <taxon>Eukaryota</taxon>
        <taxon>Fungi</taxon>
        <taxon>Fungi incertae sedis</taxon>
        <taxon>Mucoromycota</taxon>
        <taxon>Glomeromycotina</taxon>
        <taxon>Glomeromycetes</taxon>
        <taxon>Diversisporales</taxon>
        <taxon>Gigasporaceae</taxon>
        <taxon>Racocetra</taxon>
    </lineage>
</organism>
<comment type="caution">
    <text evidence="1">The sequence shown here is derived from an EMBL/GenBank/DDBJ whole genome shotgun (WGS) entry which is preliminary data.</text>
</comment>
<accession>A0ACA9KL34</accession>
<gene>
    <name evidence="1" type="ORF">RPERSI_LOCUS840</name>
</gene>
<dbReference type="EMBL" id="CAJVQC010000680">
    <property type="protein sequence ID" value="CAG8477543.1"/>
    <property type="molecule type" value="Genomic_DNA"/>
</dbReference>
<evidence type="ECO:0000313" key="2">
    <source>
        <dbReference type="Proteomes" id="UP000789920"/>
    </source>
</evidence>
<name>A0ACA9KL34_9GLOM</name>
<sequence length="149" mass="17410">MLANETMIVEEVSEIDEEVNDDEEVNKVNEEIRYCCKKCCSKNPNGCMVDMKTKKQYEREKAHFQNKFAKRIKTNNNQTRYAKSSVQSKDNEQNKLSLNNTSMFSNNSEFYKETEDLESILVNPFQAPNVDFDKPIHIPEPNINFDDLL</sequence>